<dbReference type="SUPFAM" id="SSF51445">
    <property type="entry name" value="(Trans)glycosidases"/>
    <property type="match status" value="1"/>
</dbReference>
<evidence type="ECO:0008006" key="7">
    <source>
        <dbReference type="Google" id="ProtNLM"/>
    </source>
</evidence>
<comment type="catalytic activity">
    <reaction evidence="1">
        <text>Hydrolysis of terminal, non-reducing alpha-D-galactose residues in alpha-D-galactosides, including galactose oligosaccharides, galactomannans and galactolipids.</text>
        <dbReference type="EC" id="3.2.1.22"/>
    </reaction>
</comment>
<dbReference type="Pfam" id="PF05691">
    <property type="entry name" value="Raffinose_syn"/>
    <property type="match status" value="2"/>
</dbReference>
<dbReference type="AlphaFoldDB" id="A0A9W6AK97"/>
<dbReference type="Proteomes" id="UP001144157">
    <property type="component" value="Unassembled WGS sequence"/>
</dbReference>
<dbReference type="PANTHER" id="PTHR31268">
    <property type="match status" value="1"/>
</dbReference>
<dbReference type="InterPro" id="IPR008811">
    <property type="entry name" value="Glycosyl_hydrolases_36"/>
</dbReference>
<dbReference type="InterPro" id="IPR013785">
    <property type="entry name" value="Aldolase_TIM"/>
</dbReference>
<sequence length="961" mass="106957">MESEIQIKLINSLLTVNAPQSVQMQLNTRHRSTLPIYGPDRKNIKKSQIKFIRPAQMSLLARVTCYPPLGQITCHQRGSRSSGSTEPDTINFTVVLESSTSFPVQPWDIQIWHNISSSEWTATSLESRGSTVAPLMNGSEEEYNYFRNVFSGKIALPSDPGHAQFTVRYRINPDAEWQWVNQQQGASDGILVFGSQKPKFTSLETTPTEFGKYFEGMSADIDIEPRKSESPGSNLWHLSGKAEPAHAGESGYKELALGVPTSILRYFSLVRIWAPWLGPRHGQGKFELSEEAILCSFLRTDGVHIVLLGLSGTDNVLTTFGSAENGEVIVKSLSDNPEPSTFQILASAAEDYEVAMSAIVYEARKLARPYAEQETSDHKRAPVSPPPDDIVVVEKDVKAQWMAEWYDGLTYCTWNGLGQDLTEEKILRGLDSLKSHGIQIANLIIDDNWQTLDEADSQFKRGWKQFEGNPAAFPKGFKQTIEAIRQKHPNVEHIAVWHAILGYWGGISSEGELAKTYKTKRVEIKVPAVGGAISHAFENGSVLAIDPDDVQKFYDDFYRYLASIGVDSVKADAQFFLDLIKDPEDRRRFITAYQDAWSISTLRHFSSRAISCMSMFPQAIFHSQLPTTKPTIPLRNSDDFFPNIESSHPWHIFCNAHNALLTRYLNVVPDWDMFQTSHPYAGFHAAARCVSGGPVYITDEPGKHDVSLIDQMTAKTIHDGTVILRPSLIGRAMDIYHDYNEGHIVRVGTYTGWARTGSGILGLFNISTAEKSTITHLLDFPGIHQDSQGDYIIRAHTSGMIASDLRVPDTESSLVTVTLPPKGWEILTTYPTYTFDLKAKKRASTTSPETKVAVLGLIGKMTGAAATIFSDIYVEDNGRLRFDISLKALGVLGIYFSDLPDWSLDDNFMVMILGRPVPKKTVWKEGGDKGRVVAVDILTAWKEMGLKAGWSNDVLVEVFVG</sequence>
<evidence type="ECO:0000256" key="3">
    <source>
        <dbReference type="ARBA" id="ARBA00023277"/>
    </source>
</evidence>
<dbReference type="GO" id="GO:0004557">
    <property type="term" value="F:alpha-galactosidase activity"/>
    <property type="evidence" value="ECO:0007669"/>
    <property type="project" value="UniProtKB-EC"/>
</dbReference>
<name>A0A9W6AK97_ASPTU</name>
<accession>A0A9W6AK97</accession>
<evidence type="ECO:0000256" key="2">
    <source>
        <dbReference type="ARBA" id="ARBA00007240"/>
    </source>
</evidence>
<evidence type="ECO:0000256" key="1">
    <source>
        <dbReference type="ARBA" id="ARBA00001255"/>
    </source>
</evidence>
<evidence type="ECO:0000313" key="5">
    <source>
        <dbReference type="EMBL" id="GLA82341.1"/>
    </source>
</evidence>
<dbReference type="EMBL" id="BRPE01000003">
    <property type="protein sequence ID" value="GLA82341.1"/>
    <property type="molecule type" value="Genomic_DNA"/>
</dbReference>
<protein>
    <recommendedName>
        <fullName evidence="7">Alpha-galactosidase</fullName>
    </recommendedName>
</protein>
<dbReference type="InterPro" id="IPR017853">
    <property type="entry name" value="GH"/>
</dbReference>
<organism evidence="5 6">
    <name type="scientific">Aspergillus tubingensis</name>
    <dbReference type="NCBI Taxonomy" id="5068"/>
    <lineage>
        <taxon>Eukaryota</taxon>
        <taxon>Fungi</taxon>
        <taxon>Dikarya</taxon>
        <taxon>Ascomycota</taxon>
        <taxon>Pezizomycotina</taxon>
        <taxon>Eurotiomycetes</taxon>
        <taxon>Eurotiomycetidae</taxon>
        <taxon>Eurotiales</taxon>
        <taxon>Aspergillaceae</taxon>
        <taxon>Aspergillus</taxon>
        <taxon>Aspergillus subgen. Circumdati</taxon>
    </lineage>
</organism>
<dbReference type="Gene3D" id="3.20.20.70">
    <property type="entry name" value="Aldolase class I"/>
    <property type="match status" value="1"/>
</dbReference>
<reference evidence="5" key="1">
    <citation type="submission" date="2022-07" db="EMBL/GenBank/DDBJ databases">
        <title>Taxonomy of Aspergillus series Nigri: significant species reduction supported by multi-species coalescent approaches.</title>
        <authorList>
            <person name="Bian C."/>
            <person name="Kusuya Y."/>
            <person name="Sklenar F."/>
            <person name="D'hooge E."/>
            <person name="Yaguchi T."/>
            <person name="Takahashi H."/>
            <person name="Hubka V."/>
        </authorList>
    </citation>
    <scope>NUCLEOTIDE SEQUENCE</scope>
    <source>
        <strain evidence="5">IFM 56815</strain>
    </source>
</reference>
<dbReference type="GO" id="GO:0047274">
    <property type="term" value="F:galactinol-sucrose galactosyltransferase activity"/>
    <property type="evidence" value="ECO:0007669"/>
    <property type="project" value="UniProtKB-EC"/>
</dbReference>
<comment type="caution">
    <text evidence="5">The sequence shown here is derived from an EMBL/GenBank/DDBJ whole genome shotgun (WGS) entry which is preliminary data.</text>
</comment>
<dbReference type="PANTHER" id="PTHR31268:SF32">
    <property type="entry name" value="GALACTINOL--SUCROSE GALACTOSYLTRANSFERASE 2-RELATED"/>
    <property type="match status" value="1"/>
</dbReference>
<evidence type="ECO:0000313" key="6">
    <source>
        <dbReference type="Proteomes" id="UP001144157"/>
    </source>
</evidence>
<comment type="similarity">
    <text evidence="2">Belongs to the glycosyl hydrolases 36 family.</text>
</comment>
<gene>
    <name evidence="5" type="ORF">AtubIFM56815_006526</name>
</gene>
<proteinExistence type="inferred from homology"/>
<dbReference type="FunFam" id="3.20.20.70:FF:000222">
    <property type="entry name" value="Raffinose synthase Sip1 protein"/>
    <property type="match status" value="1"/>
</dbReference>
<evidence type="ECO:0000256" key="4">
    <source>
        <dbReference type="ARBA" id="ARBA00049426"/>
    </source>
</evidence>
<keyword evidence="3" id="KW-0119">Carbohydrate metabolism</keyword>
<comment type="catalytic activity">
    <reaction evidence="4">
        <text>alpha-D-galactosyl-(1-&gt;3)-1D-myo-inositol + sucrose = raffinose + myo-inositol</text>
        <dbReference type="Rhea" id="RHEA:20161"/>
        <dbReference type="ChEBI" id="CHEBI:16634"/>
        <dbReference type="ChEBI" id="CHEBI:17268"/>
        <dbReference type="ChEBI" id="CHEBI:17505"/>
        <dbReference type="ChEBI" id="CHEBI:17992"/>
        <dbReference type="EC" id="2.4.1.82"/>
    </reaction>
</comment>